<name>A0AA96V5W4_9EURY</name>
<accession>A0AA96V5W4</accession>
<dbReference type="InterPro" id="IPR009563">
    <property type="entry name" value="SSSCA1"/>
</dbReference>
<gene>
    <name evidence="1" type="ORF">MsAm2_02480</name>
</gene>
<organism evidence="1 2">
    <name type="scientific">Methanolapillus ohkumae</name>
    <dbReference type="NCBI Taxonomy" id="3028298"/>
    <lineage>
        <taxon>Archaea</taxon>
        <taxon>Methanobacteriati</taxon>
        <taxon>Methanobacteriota</taxon>
        <taxon>Stenosarchaea group</taxon>
        <taxon>Methanomicrobia</taxon>
        <taxon>Methanosarcinales</taxon>
        <taxon>Methanosarcinaceae</taxon>
        <taxon>Methanolapillus</taxon>
    </lineage>
</organism>
<dbReference type="GeneID" id="89227649"/>
<dbReference type="AlphaFoldDB" id="A0AA96V5W4"/>
<dbReference type="Proteomes" id="UP001304970">
    <property type="component" value="Chromosome"/>
</dbReference>
<evidence type="ECO:0008006" key="3">
    <source>
        <dbReference type="Google" id="ProtNLM"/>
    </source>
</evidence>
<reference evidence="1 2" key="1">
    <citation type="submission" date="2023-07" db="EMBL/GenBank/DDBJ databases">
        <title>Closed genome sequence of Methanosarcinaceae archaeon Am2.</title>
        <authorList>
            <person name="Poehlein A."/>
            <person name="Protasov E."/>
            <person name="Platt K."/>
            <person name="Reeh H."/>
            <person name="Daniel R."/>
            <person name="Brune A."/>
        </authorList>
    </citation>
    <scope>NUCLEOTIDE SEQUENCE [LARGE SCALE GENOMIC DNA]</scope>
    <source>
        <strain evidence="1 2">Am2</strain>
    </source>
</reference>
<proteinExistence type="predicted"/>
<evidence type="ECO:0000313" key="1">
    <source>
        <dbReference type="EMBL" id="WNY26486.1"/>
    </source>
</evidence>
<protein>
    <recommendedName>
        <fullName evidence="3">Sjogrens syndrome scleroderma autoantigen 1</fullName>
    </recommendedName>
</protein>
<sequence>MSSDEEIKKIARFLETGGTMLASHCDICGAPLFRFKGEIICPLCSGADADGIPEPVLEKAAPVFCSAPLPAKKSSPPEKAVRQKQKAEENYITRQTVYPAAEERLRELILMKITGIAEEVQNESDPRRIAESFDLIRQGLEMVEQLSQ</sequence>
<evidence type="ECO:0000313" key="2">
    <source>
        <dbReference type="Proteomes" id="UP001304970"/>
    </source>
</evidence>
<dbReference type="Pfam" id="PF06677">
    <property type="entry name" value="Auto_anti-p27"/>
    <property type="match status" value="1"/>
</dbReference>
<dbReference type="EMBL" id="CP131061">
    <property type="protein sequence ID" value="WNY26486.1"/>
    <property type="molecule type" value="Genomic_DNA"/>
</dbReference>
<keyword evidence="2" id="KW-1185">Reference proteome</keyword>
<dbReference type="RefSeq" id="WP_338098016.1">
    <property type="nucleotide sequence ID" value="NZ_CP131061.1"/>
</dbReference>